<reference evidence="3" key="1">
    <citation type="submission" date="2022-10" db="EMBL/GenBank/DDBJ databases">
        <title>The complete genomes of actinobacterial strains from the NBC collection.</title>
        <authorList>
            <person name="Joergensen T.S."/>
            <person name="Alvarez Arevalo M."/>
            <person name="Sterndorff E.B."/>
            <person name="Faurdal D."/>
            <person name="Vuksanovic O."/>
            <person name="Mourched A.-S."/>
            <person name="Charusanti P."/>
            <person name="Shaw S."/>
            <person name="Blin K."/>
            <person name="Weber T."/>
        </authorList>
    </citation>
    <scope>NUCLEOTIDE SEQUENCE</scope>
    <source>
        <strain evidence="3">NBC_01401</strain>
    </source>
</reference>
<dbReference type="EMBL" id="CP109535">
    <property type="protein sequence ID" value="WTY97445.1"/>
    <property type="molecule type" value="Genomic_DNA"/>
</dbReference>
<feature type="region of interest" description="Disordered" evidence="1">
    <location>
        <begin position="493"/>
        <end position="512"/>
    </location>
</feature>
<feature type="signal peptide" evidence="2">
    <location>
        <begin position="1"/>
        <end position="22"/>
    </location>
</feature>
<accession>A0AAU3H2L3</accession>
<dbReference type="AlphaFoldDB" id="A0AAU3H2L3"/>
<evidence type="ECO:0000256" key="2">
    <source>
        <dbReference type="SAM" id="SignalP"/>
    </source>
</evidence>
<evidence type="ECO:0000313" key="3">
    <source>
        <dbReference type="EMBL" id="WTY97445.1"/>
    </source>
</evidence>
<feature type="compositionally biased region" description="Acidic residues" evidence="1">
    <location>
        <begin position="501"/>
        <end position="512"/>
    </location>
</feature>
<feature type="region of interest" description="Disordered" evidence="1">
    <location>
        <begin position="83"/>
        <end position="135"/>
    </location>
</feature>
<protein>
    <submittedName>
        <fullName evidence="3">DUF5719 family protein</fullName>
    </submittedName>
</protein>
<feature type="compositionally biased region" description="Basic and acidic residues" evidence="1">
    <location>
        <begin position="94"/>
        <end position="114"/>
    </location>
</feature>
<evidence type="ECO:0000256" key="1">
    <source>
        <dbReference type="SAM" id="MobiDB-lite"/>
    </source>
</evidence>
<sequence>MKSTPLSLIAGVVALAAVTGFAAVTVPGDEGATQAKAAARLPVERSSLLCPAPSTSELAETKYTSFTPAGESPKAGTAELKAAEALPADDDTDKADTDKDAKDKKTEEKGKAADTKPVVSLKDLGKPSTAETSKTGAPALIGTATDTFAPGWAAQQTTVAAAGAARGLLGVSCTAPDTDFWFPGASTGKARQDYVHLTNPDDTAAVADIELYGADGPLKSDVGEGITVPARSSVPMLISTLTSEVAENVAVHVTTRSGRVGAVVSAAEEEVGSDWLAASADPTSTQILPGIPADATSVRLVAFAPGEDDADVKVQLVGKSGTFSPAGNDTLHIKSQMTASVDLKDVTRGEPGSLRLTPVDGGGTPVVAALRVVRGTGAKREVAFIPATGPAGERATAADNRAKGSVLSLTAPGATAKVKVTASAGSEGGKAAVKTYTVKGGTTLEVTPDAPAGLKGGYALTVEPESGGQVYAARTLTVPEDGINMFTVQTLPDDGGTVEVPEAEQDLSVLDD</sequence>
<organism evidence="3">
    <name type="scientific">Streptomyces sp. NBC_01401</name>
    <dbReference type="NCBI Taxonomy" id="2903854"/>
    <lineage>
        <taxon>Bacteria</taxon>
        <taxon>Bacillati</taxon>
        <taxon>Actinomycetota</taxon>
        <taxon>Actinomycetes</taxon>
        <taxon>Kitasatosporales</taxon>
        <taxon>Streptomycetaceae</taxon>
        <taxon>Streptomyces</taxon>
    </lineage>
</organism>
<feature type="chain" id="PRO_5043581335" evidence="2">
    <location>
        <begin position="23"/>
        <end position="512"/>
    </location>
</feature>
<proteinExistence type="predicted"/>
<dbReference type="Pfam" id="PF18986">
    <property type="entry name" value="DUF5719"/>
    <property type="match status" value="1"/>
</dbReference>
<dbReference type="InterPro" id="IPR043777">
    <property type="entry name" value="DUF5719"/>
</dbReference>
<keyword evidence="2" id="KW-0732">Signal</keyword>
<gene>
    <name evidence="3" type="ORF">OG626_22400</name>
</gene>
<name>A0AAU3H2L3_9ACTN</name>